<keyword evidence="4" id="KW-1185">Reference proteome</keyword>
<dbReference type="Proteomes" id="UP000291088">
    <property type="component" value="Unassembled WGS sequence"/>
</dbReference>
<evidence type="ECO:0000259" key="2">
    <source>
        <dbReference type="PROSITE" id="PS50943"/>
    </source>
</evidence>
<dbReference type="InterPro" id="IPR011051">
    <property type="entry name" value="RmlC_Cupin_sf"/>
</dbReference>
<feature type="domain" description="HTH cro/C1-type" evidence="2">
    <location>
        <begin position="19"/>
        <end position="73"/>
    </location>
</feature>
<dbReference type="Gene3D" id="1.10.260.40">
    <property type="entry name" value="lambda repressor-like DNA-binding domains"/>
    <property type="match status" value="1"/>
</dbReference>
<dbReference type="GO" id="GO:0005829">
    <property type="term" value="C:cytosol"/>
    <property type="evidence" value="ECO:0007669"/>
    <property type="project" value="TreeGrafter"/>
</dbReference>
<evidence type="ECO:0000313" key="3">
    <source>
        <dbReference type="EMBL" id="RYC23714.1"/>
    </source>
</evidence>
<dbReference type="Pfam" id="PF07883">
    <property type="entry name" value="Cupin_2"/>
    <property type="match status" value="1"/>
</dbReference>
<dbReference type="Gene3D" id="2.60.120.10">
    <property type="entry name" value="Jelly Rolls"/>
    <property type="match status" value="1"/>
</dbReference>
<evidence type="ECO:0000313" key="4">
    <source>
        <dbReference type="Proteomes" id="UP000291088"/>
    </source>
</evidence>
<name>A0A4Q2TUP3_9HYPH</name>
<dbReference type="InterPro" id="IPR013096">
    <property type="entry name" value="Cupin_2"/>
</dbReference>
<dbReference type="InterPro" id="IPR050807">
    <property type="entry name" value="TransReg_Diox_bact_type"/>
</dbReference>
<dbReference type="EMBL" id="SDVB01000102">
    <property type="protein sequence ID" value="RYC23714.1"/>
    <property type="molecule type" value="Genomic_DNA"/>
</dbReference>
<dbReference type="InterPro" id="IPR010982">
    <property type="entry name" value="Lambda_DNA-bd_dom_sf"/>
</dbReference>
<dbReference type="InterPro" id="IPR001387">
    <property type="entry name" value="Cro/C1-type_HTH"/>
</dbReference>
<dbReference type="OrthoDB" id="189170at2"/>
<dbReference type="CDD" id="cd02209">
    <property type="entry name" value="cupin_XRE_C"/>
    <property type="match status" value="1"/>
</dbReference>
<dbReference type="SUPFAM" id="SSF47413">
    <property type="entry name" value="lambda repressor-like DNA-binding domains"/>
    <property type="match status" value="1"/>
</dbReference>
<keyword evidence="1" id="KW-0238">DNA-binding</keyword>
<reference evidence="3 4" key="1">
    <citation type="submission" date="2019-01" db="EMBL/GenBank/DDBJ databases">
        <authorList>
            <person name="Deng T."/>
        </authorList>
    </citation>
    <scope>NUCLEOTIDE SEQUENCE [LARGE SCALE GENOMIC DNA]</scope>
    <source>
        <strain evidence="3 4">F8825</strain>
    </source>
</reference>
<proteinExistence type="predicted"/>
<dbReference type="GO" id="GO:0003700">
    <property type="term" value="F:DNA-binding transcription factor activity"/>
    <property type="evidence" value="ECO:0007669"/>
    <property type="project" value="TreeGrafter"/>
</dbReference>
<dbReference type="Pfam" id="PF01381">
    <property type="entry name" value="HTH_3"/>
    <property type="match status" value="1"/>
</dbReference>
<dbReference type="SMART" id="SM00530">
    <property type="entry name" value="HTH_XRE"/>
    <property type="match status" value="1"/>
</dbReference>
<organism evidence="3 4">
    <name type="scientific">Ciceribacter ferrooxidans</name>
    <dbReference type="NCBI Taxonomy" id="2509717"/>
    <lineage>
        <taxon>Bacteria</taxon>
        <taxon>Pseudomonadati</taxon>
        <taxon>Pseudomonadota</taxon>
        <taxon>Alphaproteobacteria</taxon>
        <taxon>Hyphomicrobiales</taxon>
        <taxon>Rhizobiaceae</taxon>
        <taxon>Ciceribacter</taxon>
    </lineage>
</organism>
<dbReference type="InterPro" id="IPR014710">
    <property type="entry name" value="RmlC-like_jellyroll"/>
</dbReference>
<protein>
    <submittedName>
        <fullName evidence="3">XRE family transcriptional regulator</fullName>
    </submittedName>
</protein>
<dbReference type="SUPFAM" id="SSF51182">
    <property type="entry name" value="RmlC-like cupins"/>
    <property type="match status" value="1"/>
</dbReference>
<accession>A0A4Q2TUP3</accession>
<gene>
    <name evidence="3" type="ORF">EUU22_03105</name>
</gene>
<dbReference type="RefSeq" id="WP_129330648.1">
    <property type="nucleotide sequence ID" value="NZ_SDVB01000102.1"/>
</dbReference>
<comment type="caution">
    <text evidence="3">The sequence shown here is derived from an EMBL/GenBank/DDBJ whole genome shotgun (WGS) entry which is preliminary data.</text>
</comment>
<dbReference type="GO" id="GO:0003677">
    <property type="term" value="F:DNA binding"/>
    <property type="evidence" value="ECO:0007669"/>
    <property type="project" value="UniProtKB-KW"/>
</dbReference>
<dbReference type="PROSITE" id="PS50943">
    <property type="entry name" value="HTH_CROC1"/>
    <property type="match status" value="1"/>
</dbReference>
<dbReference type="AlphaFoldDB" id="A0A4Q2TUP3"/>
<sequence>MLSETLTNELQRYAIGPRIRTLRLKKKLGLVQLGAHTGLSPAMLSKIERGQLFPTLPTLVRIAMVFGVGLDHFFAPEKDRPLIAVVRKGERIRLPVPAGDGPPAWLFESLDYPAADRRMESYYAEFPADAPPSEPHRHGSAEFIYVLSGRLSVDVDGEETMLHAGDAMYFDSSVPHSYRREGAIACKALVVTAP</sequence>
<evidence type="ECO:0000256" key="1">
    <source>
        <dbReference type="ARBA" id="ARBA00023125"/>
    </source>
</evidence>
<dbReference type="CDD" id="cd00093">
    <property type="entry name" value="HTH_XRE"/>
    <property type="match status" value="1"/>
</dbReference>
<dbReference type="PANTHER" id="PTHR46797:SF19">
    <property type="entry name" value="BLL2473 PROTEIN"/>
    <property type="match status" value="1"/>
</dbReference>
<dbReference type="PANTHER" id="PTHR46797">
    <property type="entry name" value="HTH-TYPE TRANSCRIPTIONAL REGULATOR"/>
    <property type="match status" value="1"/>
</dbReference>